<proteinExistence type="predicted"/>
<keyword evidence="11" id="KW-1185">Reference proteome</keyword>
<evidence type="ECO:0000256" key="4">
    <source>
        <dbReference type="ARBA" id="ARBA00022737"/>
    </source>
</evidence>
<dbReference type="InterPro" id="IPR039728">
    <property type="entry name" value="GLG1"/>
</dbReference>
<dbReference type="PANTHER" id="PTHR11884">
    <property type="entry name" value="SELECTIN LIGAND RELATED"/>
    <property type="match status" value="1"/>
</dbReference>
<protein>
    <recommendedName>
        <fullName evidence="12">Golgi apparatus protein 1</fullName>
    </recommendedName>
</protein>
<evidence type="ECO:0008006" key="12">
    <source>
        <dbReference type="Google" id="ProtNLM"/>
    </source>
</evidence>
<name>A0AAW1QDC0_9CHLO</name>
<evidence type="ECO:0000256" key="2">
    <source>
        <dbReference type="ARBA" id="ARBA00022692"/>
    </source>
</evidence>
<dbReference type="InterPro" id="IPR001893">
    <property type="entry name" value="Cys-rich_GLG1_repeat"/>
</dbReference>
<dbReference type="PANTHER" id="PTHR11884:SF1">
    <property type="entry name" value="GOLGI APPARATUS PROTEIN 1"/>
    <property type="match status" value="1"/>
</dbReference>
<evidence type="ECO:0000313" key="10">
    <source>
        <dbReference type="EMBL" id="KAK9819412.1"/>
    </source>
</evidence>
<feature type="chain" id="PRO_5043755006" description="Golgi apparatus protein 1" evidence="9">
    <location>
        <begin position="29"/>
        <end position="897"/>
    </location>
</feature>
<keyword evidence="6 8" id="KW-0472">Membrane</keyword>
<comment type="subcellular location">
    <subcellularLocation>
        <location evidence="1">Membrane</location>
        <topology evidence="1">Single-pass type I membrane protein</topology>
    </subcellularLocation>
</comment>
<dbReference type="EMBL" id="JALJOS010000047">
    <property type="protein sequence ID" value="KAK9819412.1"/>
    <property type="molecule type" value="Genomic_DNA"/>
</dbReference>
<evidence type="ECO:0000256" key="5">
    <source>
        <dbReference type="ARBA" id="ARBA00022989"/>
    </source>
</evidence>
<keyword evidence="2 8" id="KW-0812">Transmembrane</keyword>
<gene>
    <name evidence="10" type="ORF">WJX74_000593</name>
</gene>
<organism evidence="10 11">
    <name type="scientific">Apatococcus lobatus</name>
    <dbReference type="NCBI Taxonomy" id="904363"/>
    <lineage>
        <taxon>Eukaryota</taxon>
        <taxon>Viridiplantae</taxon>
        <taxon>Chlorophyta</taxon>
        <taxon>core chlorophytes</taxon>
        <taxon>Trebouxiophyceae</taxon>
        <taxon>Chlorellales</taxon>
        <taxon>Chlorellaceae</taxon>
        <taxon>Apatococcus</taxon>
    </lineage>
</organism>
<evidence type="ECO:0000256" key="8">
    <source>
        <dbReference type="SAM" id="Phobius"/>
    </source>
</evidence>
<feature type="signal peptide" evidence="9">
    <location>
        <begin position="1"/>
        <end position="28"/>
    </location>
</feature>
<keyword evidence="4" id="KW-0677">Repeat</keyword>
<sequence>MKLRDQPRLWSQWYKTLCLCLLATAALAQDAAFQSNLKKNEDALAAGQQAPVVPLQSQIIKEAPVVVLTSGVGDVSIFGDCRQEVQTFCSTTPPGQSRLSKCLSDQEAQEEKGNVAGKKLSENCKRELQNFKMEQAENVNANIPLAMACKTDAAKFCKDADLQDPGFVLACLRDNNEELVETCQNEVFATQMQGAKDYLSDADLKNACEADALQLCADVKEGEGRVQACLRGKRGKLSKECKEELFRQEVENADDIRLSTHLFNLCTNDRLGFCSDVKPGKARIKDCLEDHREDPTFNAECKAELEKMMEHRATDFRLDSNLRDLCSNDIDEMCGYERDEMDETEGWDARIIACLQDFRAEIQDPPCKNQVHKTIERAAQDIRMDEPLADACFEDRQQLCEDEPPGSARVIRCLQNKREVLTEDCRGMLFDEEVKFGEDIDFKYPMKAACSAEIDKFCASETHGQARVIRCLQEHLEENEMSKECRDEVEKDEIRSNQDYRLNFRLDKACQPDIKRLCGNKCSLDRSCGGQVLRCLTENQDKLSTQACKNEVFYFIKMEVNDYRNDAPLAEACRTDVDKHCKAVKPGGGRVHKCLQEHVEELTDHCRREELQLQILQGRDIRLRPTLHKTCSLEISTYCKSDTGEIEYGKGKVFQCLQENIAQAAFGSACRTEVESRTSRMQEDYRLDYCLSSSCTHDVDRLCAEEKGKAHSNAAVLKCLVSSFNNVSDPCQKEGSRAVRMALWEYRPDAAITGVCDADVKSSCQAAVENPKNRGVWSIGAVGRCLSRQLAEGRPLQPDCRRFVAVAAPKDVRELFSSSMQPSAVAERFVQIQQKAGIKAGLVNPAAQGLGIITLTGWVALAAIMSLIAVAIGGAAWGIRSVLGGGSEYQGVKEADV</sequence>
<feature type="transmembrane region" description="Helical" evidence="8">
    <location>
        <begin position="858"/>
        <end position="879"/>
    </location>
</feature>
<evidence type="ECO:0000256" key="3">
    <source>
        <dbReference type="ARBA" id="ARBA00022729"/>
    </source>
</evidence>
<accession>A0AAW1QDC0</accession>
<evidence type="ECO:0000256" key="7">
    <source>
        <dbReference type="ARBA" id="ARBA00023180"/>
    </source>
</evidence>
<evidence type="ECO:0000256" key="9">
    <source>
        <dbReference type="SAM" id="SignalP"/>
    </source>
</evidence>
<dbReference type="AlphaFoldDB" id="A0AAW1QDC0"/>
<keyword evidence="5 8" id="KW-1133">Transmembrane helix</keyword>
<dbReference type="Pfam" id="PF00839">
    <property type="entry name" value="Cys_rich_FGFR"/>
    <property type="match status" value="10"/>
</dbReference>
<evidence type="ECO:0000313" key="11">
    <source>
        <dbReference type="Proteomes" id="UP001438707"/>
    </source>
</evidence>
<reference evidence="10 11" key="1">
    <citation type="journal article" date="2024" name="Nat. Commun.">
        <title>Phylogenomics reveals the evolutionary origins of lichenization in chlorophyte algae.</title>
        <authorList>
            <person name="Puginier C."/>
            <person name="Libourel C."/>
            <person name="Otte J."/>
            <person name="Skaloud P."/>
            <person name="Haon M."/>
            <person name="Grisel S."/>
            <person name="Petersen M."/>
            <person name="Berrin J.G."/>
            <person name="Delaux P.M."/>
            <person name="Dal Grande F."/>
            <person name="Keller J."/>
        </authorList>
    </citation>
    <scope>NUCLEOTIDE SEQUENCE [LARGE SCALE GENOMIC DNA]</scope>
    <source>
        <strain evidence="10 11">SAG 2145</strain>
    </source>
</reference>
<dbReference type="PROSITE" id="PS51289">
    <property type="entry name" value="GLG1_C_RICH"/>
    <property type="match status" value="5"/>
</dbReference>
<dbReference type="InterPro" id="IPR017873">
    <property type="entry name" value="Cys-rich_GLG1_repeat_euk"/>
</dbReference>
<dbReference type="Proteomes" id="UP001438707">
    <property type="component" value="Unassembled WGS sequence"/>
</dbReference>
<evidence type="ECO:0000256" key="6">
    <source>
        <dbReference type="ARBA" id="ARBA00023136"/>
    </source>
</evidence>
<comment type="caution">
    <text evidence="10">The sequence shown here is derived from an EMBL/GenBank/DDBJ whole genome shotgun (WGS) entry which is preliminary data.</text>
</comment>
<keyword evidence="3 9" id="KW-0732">Signal</keyword>
<dbReference type="GO" id="GO:0000139">
    <property type="term" value="C:Golgi membrane"/>
    <property type="evidence" value="ECO:0007669"/>
    <property type="project" value="InterPro"/>
</dbReference>
<keyword evidence="7" id="KW-0325">Glycoprotein</keyword>
<evidence type="ECO:0000256" key="1">
    <source>
        <dbReference type="ARBA" id="ARBA00004479"/>
    </source>
</evidence>